<dbReference type="KEGG" id="nin:NADRNF5_0220"/>
<dbReference type="Proteomes" id="UP000032408">
    <property type="component" value="Chromosome"/>
</dbReference>
<proteinExistence type="predicted"/>
<keyword evidence="1" id="KW-0472">Membrane</keyword>
<dbReference type="AlphaFoldDB" id="A0A0D5BZE7"/>
<feature type="transmembrane region" description="Helical" evidence="1">
    <location>
        <begin position="29"/>
        <end position="49"/>
    </location>
</feature>
<evidence type="ECO:0000256" key="1">
    <source>
        <dbReference type="SAM" id="Phobius"/>
    </source>
</evidence>
<protein>
    <submittedName>
        <fullName evidence="2">Uncharacterized protein</fullName>
    </submittedName>
</protein>
<sequence length="58" mass="6804">MSSIQHVIEQINFEGIFDPYPRRDLPSNLFSLDFIFVKYMSLIFFNLLLTHLVKGGIK</sequence>
<reference evidence="3" key="1">
    <citation type="submission" date="2015-03" db="EMBL/GenBank/DDBJ databases">
        <title>Characterization of two novel Thaumarchaeota isolated from the Northern Adriatic Sea.</title>
        <authorList>
            <person name="Bayer B."/>
            <person name="Vojvoda J."/>
            <person name="Offre P."/>
            <person name="Srivastava A."/>
            <person name="Elisabeth N."/>
            <person name="Garcia J.A.L."/>
            <person name="Schleper C."/>
            <person name="Herndl G.J."/>
        </authorList>
    </citation>
    <scope>NUCLEOTIDE SEQUENCE [LARGE SCALE GENOMIC DNA]</scope>
    <source>
        <strain evidence="3">NF5</strain>
    </source>
</reference>
<keyword evidence="1" id="KW-1133">Transmembrane helix</keyword>
<reference evidence="2 3" key="2">
    <citation type="journal article" date="2016" name="ISME J.">
        <title>Physiological and genomic characterization of two novel marine thaumarchaeal strains indicates niche differentiation.</title>
        <authorList>
            <person name="Bayer B."/>
            <person name="Vojvoda J."/>
            <person name="Offre P."/>
            <person name="Alves R.J."/>
            <person name="Elisabeth N.H."/>
            <person name="Garcia J.A."/>
            <person name="Volland J.M."/>
            <person name="Srivastava A."/>
            <person name="Schleper C."/>
            <person name="Herndl G.J."/>
        </authorList>
    </citation>
    <scope>NUCLEOTIDE SEQUENCE [LARGE SCALE GENOMIC DNA]</scope>
    <source>
        <strain evidence="2 3">NF5</strain>
    </source>
</reference>
<evidence type="ECO:0000313" key="3">
    <source>
        <dbReference type="Proteomes" id="UP000032408"/>
    </source>
</evidence>
<accession>A0A0D5BZE7</accession>
<dbReference type="STRING" id="1580092.NADRNF5_0220"/>
<gene>
    <name evidence="2" type="ORF">NADRNF5_0220</name>
</gene>
<name>A0A0D5BZE7_9ARCH</name>
<dbReference type="HOGENOM" id="CLU_2968269_0_0_2"/>
<organism evidence="2 3">
    <name type="scientific">Nitrosopumilus adriaticus</name>
    <dbReference type="NCBI Taxonomy" id="1580092"/>
    <lineage>
        <taxon>Archaea</taxon>
        <taxon>Nitrososphaerota</taxon>
        <taxon>Nitrososphaeria</taxon>
        <taxon>Nitrosopumilales</taxon>
        <taxon>Nitrosopumilaceae</taxon>
        <taxon>Nitrosopumilus</taxon>
    </lineage>
</organism>
<dbReference type="EMBL" id="CP011070">
    <property type="protein sequence ID" value="AJW69919.1"/>
    <property type="molecule type" value="Genomic_DNA"/>
</dbReference>
<keyword evidence="3" id="KW-1185">Reference proteome</keyword>
<keyword evidence="1" id="KW-0812">Transmembrane</keyword>
<evidence type="ECO:0000313" key="2">
    <source>
        <dbReference type="EMBL" id="AJW69919.1"/>
    </source>
</evidence>